<name>A0A5B0QNP6_PUCGR</name>
<dbReference type="AlphaFoldDB" id="A0A5B0QNP6"/>
<keyword evidence="2" id="KW-0732">Signal</keyword>
<feature type="signal peptide" evidence="2">
    <location>
        <begin position="1"/>
        <end position="22"/>
    </location>
</feature>
<keyword evidence="4" id="KW-1185">Reference proteome</keyword>
<accession>A0A5B0QNP6</accession>
<evidence type="ECO:0000256" key="1">
    <source>
        <dbReference type="SAM" id="Coils"/>
    </source>
</evidence>
<comment type="caution">
    <text evidence="3">The sequence shown here is derived from an EMBL/GenBank/DDBJ whole genome shotgun (WGS) entry which is preliminary data.</text>
</comment>
<sequence length="582" mass="68043">MRSKTLLSSLILTSVCCMNLLASPAIEKNGVSVVHDYGSTSQNPGLFLTNDGHDMAADQANLDSNLYNLSMKRSRVGHQAPHKLEDLSVVKELKSDVALMWSYSPEQYSKLLGNWENNYEKMVILDESLKDLQDSYNEVKKQVINHSQSKSIIELTMSMISILKEVKVLELGGSETTITDKLVSNNIIEPSYLKTWHEDIHSGVEPSKFCNSFLDEIEKLVLVYKQPSKDLMAPFKPEDGTTPTWRFLLKSMNFLYKNGFITKEDFRNRFHRKDFVKALVDYASHVFGDLDGLSSVTRHFKWRLLNDSFQDLGKEEERIVNYYYLTRKIERLANLKNFFKHDYILQLQPTNEFYIRNPPEELKKEVQELVKLFDVMNGIPEEENRTNAKNVKKNNSWLPNIFNTKIVNQDIPYEVKLDDSLRKTNISASIVQFFEFIENEFFENIIQEESGKTDQEWKEFEAKMELILLYSKAFESTELKHEFWNFAEDFENNHENFMGCTSEHLPVHFLIETFGKHQIQSFRLNKELYELCSKLNEDGKSSTWFSQQIYLNHLLQYNDIGSLRKVIDNDEHEFEKLFRGSI</sequence>
<feature type="coiled-coil region" evidence="1">
    <location>
        <begin position="122"/>
        <end position="149"/>
    </location>
</feature>
<evidence type="ECO:0000256" key="2">
    <source>
        <dbReference type="SAM" id="SignalP"/>
    </source>
</evidence>
<dbReference type="EMBL" id="VSWC01000014">
    <property type="protein sequence ID" value="KAA1114802.1"/>
    <property type="molecule type" value="Genomic_DNA"/>
</dbReference>
<gene>
    <name evidence="3" type="ORF">PGT21_023960</name>
</gene>
<protein>
    <submittedName>
        <fullName evidence="3">Uncharacterized protein</fullName>
    </submittedName>
</protein>
<keyword evidence="1" id="KW-0175">Coiled coil</keyword>
<proteinExistence type="predicted"/>
<dbReference type="Proteomes" id="UP000324748">
    <property type="component" value="Unassembled WGS sequence"/>
</dbReference>
<reference evidence="3 4" key="1">
    <citation type="submission" date="2019-05" db="EMBL/GenBank/DDBJ databases">
        <title>Emergence of the Ug99 lineage of the wheat stem rust pathogen through somatic hybridization.</title>
        <authorList>
            <person name="Li F."/>
            <person name="Upadhyaya N.M."/>
            <person name="Sperschneider J."/>
            <person name="Matny O."/>
            <person name="Nguyen-Phuc H."/>
            <person name="Mago R."/>
            <person name="Raley C."/>
            <person name="Miller M.E."/>
            <person name="Silverstein K.A.T."/>
            <person name="Henningsen E."/>
            <person name="Hirsch C.D."/>
            <person name="Visser B."/>
            <person name="Pretorius Z.A."/>
            <person name="Steffenson B.J."/>
            <person name="Schwessinger B."/>
            <person name="Dodds P.N."/>
            <person name="Figueroa M."/>
        </authorList>
    </citation>
    <scope>NUCLEOTIDE SEQUENCE [LARGE SCALE GENOMIC DNA]</scope>
    <source>
        <strain evidence="3">21-0</strain>
    </source>
</reference>
<evidence type="ECO:0000313" key="4">
    <source>
        <dbReference type="Proteomes" id="UP000324748"/>
    </source>
</evidence>
<feature type="chain" id="PRO_5022658418" evidence="2">
    <location>
        <begin position="23"/>
        <end position="582"/>
    </location>
</feature>
<evidence type="ECO:0000313" key="3">
    <source>
        <dbReference type="EMBL" id="KAA1114802.1"/>
    </source>
</evidence>
<organism evidence="3 4">
    <name type="scientific">Puccinia graminis f. sp. tritici</name>
    <dbReference type="NCBI Taxonomy" id="56615"/>
    <lineage>
        <taxon>Eukaryota</taxon>
        <taxon>Fungi</taxon>
        <taxon>Dikarya</taxon>
        <taxon>Basidiomycota</taxon>
        <taxon>Pucciniomycotina</taxon>
        <taxon>Pucciniomycetes</taxon>
        <taxon>Pucciniales</taxon>
        <taxon>Pucciniaceae</taxon>
        <taxon>Puccinia</taxon>
    </lineage>
</organism>